<evidence type="ECO:0000256" key="2">
    <source>
        <dbReference type="ARBA" id="ARBA00022676"/>
    </source>
</evidence>
<accession>A0A7X0MK00</accession>
<comment type="similarity">
    <text evidence="1">Belongs to the glycosyltransferase 10 family.</text>
</comment>
<dbReference type="InterPro" id="IPR038577">
    <property type="entry name" value="GT10-like_C_sf"/>
</dbReference>
<reference evidence="5 6" key="1">
    <citation type="submission" date="2020-08" db="EMBL/GenBank/DDBJ databases">
        <title>Genomic Encyclopedia of Type Strains, Phase IV (KMG-V): Genome sequencing to study the core and pangenomes of soil and plant-associated prokaryotes.</title>
        <authorList>
            <person name="Whitman W."/>
        </authorList>
    </citation>
    <scope>NUCLEOTIDE SEQUENCE [LARGE SCALE GENOMIC DNA]</scope>
    <source>
        <strain evidence="5 6">M2T3</strain>
    </source>
</reference>
<evidence type="ECO:0000313" key="5">
    <source>
        <dbReference type="EMBL" id="MBB6501679.1"/>
    </source>
</evidence>
<dbReference type="SUPFAM" id="SSF53756">
    <property type="entry name" value="UDP-Glycosyltransferase/glycogen phosphorylase"/>
    <property type="match status" value="1"/>
</dbReference>
<gene>
    <name evidence="5" type="ORF">HDF25_003854</name>
</gene>
<dbReference type="InterPro" id="IPR001503">
    <property type="entry name" value="Glyco_trans_10"/>
</dbReference>
<proteinExistence type="inferred from homology"/>
<dbReference type="AlphaFoldDB" id="A0A7X0MK00"/>
<dbReference type="GO" id="GO:0008417">
    <property type="term" value="F:fucosyltransferase activity"/>
    <property type="evidence" value="ECO:0007669"/>
    <property type="project" value="InterPro"/>
</dbReference>
<dbReference type="Gene3D" id="3.40.50.11660">
    <property type="entry name" value="Glycosyl transferase family 10, C-terminal domain"/>
    <property type="match status" value="1"/>
</dbReference>
<dbReference type="PANTHER" id="PTHR11929">
    <property type="entry name" value="ALPHA- 1,3 -FUCOSYLTRANSFERASE"/>
    <property type="match status" value="1"/>
</dbReference>
<dbReference type="Proteomes" id="UP000521017">
    <property type="component" value="Unassembled WGS sequence"/>
</dbReference>
<keyword evidence="3" id="KW-0808">Transferase</keyword>
<protein>
    <recommendedName>
        <fullName evidence="4">Fucosyltransferase C-terminal domain-containing protein</fullName>
    </recommendedName>
</protein>
<dbReference type="PANTHER" id="PTHR11929:SF194">
    <property type="entry name" value="ALPHA-(1,3)-FUCOSYLTRANSFERASE 10"/>
    <property type="match status" value="1"/>
</dbReference>
<sequence length="286" mass="33452">MMKIKFFSDYEISENLLRRFRANYIVTDELLTFTTDEDYDFAVVFNRAKDPIRPGAKIITVIQEPSWSDAHQNKVFLTNSDYIIVHEPGLFEQTHQLKLGGQIIESPSYMFYHDHLDHSFYDGKEEVEKSRKLSMIVSGLYFSYGNYRKRIEVLIRILESNLNIDIYGRGLNIEDRRYKGELKNKYEGLLPYEYSIAIENSNEKNYITEKFIDCVLCNTTPIYNGAPNISEIYDQHYYRTIDLDSSNIIRDINEIIAKPAPGSGGNKAIYFNQYNLYTKLKEIILS</sequence>
<dbReference type="InterPro" id="IPR055270">
    <property type="entry name" value="Glyco_tran_10_C"/>
</dbReference>
<dbReference type="GO" id="GO:0016020">
    <property type="term" value="C:membrane"/>
    <property type="evidence" value="ECO:0007669"/>
    <property type="project" value="InterPro"/>
</dbReference>
<evidence type="ECO:0000313" key="6">
    <source>
        <dbReference type="Proteomes" id="UP000521017"/>
    </source>
</evidence>
<dbReference type="RefSeq" id="WP_221450955.1">
    <property type="nucleotide sequence ID" value="NZ_JACHCC010000010.1"/>
</dbReference>
<comment type="caution">
    <text evidence="5">The sequence shown here is derived from an EMBL/GenBank/DDBJ whole genome shotgun (WGS) entry which is preliminary data.</text>
</comment>
<dbReference type="EMBL" id="JACHCC010000010">
    <property type="protein sequence ID" value="MBB6501679.1"/>
    <property type="molecule type" value="Genomic_DNA"/>
</dbReference>
<evidence type="ECO:0000256" key="1">
    <source>
        <dbReference type="ARBA" id="ARBA00008919"/>
    </source>
</evidence>
<feature type="domain" description="Fucosyltransferase C-terminal" evidence="4">
    <location>
        <begin position="147"/>
        <end position="236"/>
    </location>
</feature>
<name>A0A7X0MK00_9SPHI</name>
<keyword evidence="2" id="KW-0328">Glycosyltransferase</keyword>
<organism evidence="5 6">
    <name type="scientific">Pedobacter cryoconitis</name>
    <dbReference type="NCBI Taxonomy" id="188932"/>
    <lineage>
        <taxon>Bacteria</taxon>
        <taxon>Pseudomonadati</taxon>
        <taxon>Bacteroidota</taxon>
        <taxon>Sphingobacteriia</taxon>
        <taxon>Sphingobacteriales</taxon>
        <taxon>Sphingobacteriaceae</taxon>
        <taxon>Pedobacter</taxon>
    </lineage>
</organism>
<evidence type="ECO:0000259" key="4">
    <source>
        <dbReference type="Pfam" id="PF00852"/>
    </source>
</evidence>
<evidence type="ECO:0000256" key="3">
    <source>
        <dbReference type="ARBA" id="ARBA00022679"/>
    </source>
</evidence>
<dbReference type="Pfam" id="PF00852">
    <property type="entry name" value="Glyco_transf_10"/>
    <property type="match status" value="1"/>
</dbReference>